<dbReference type="EMBL" id="CAADEY010000018">
    <property type="protein sequence ID" value="VFJ47362.1"/>
    <property type="molecule type" value="Genomic_DNA"/>
</dbReference>
<evidence type="ECO:0000256" key="2">
    <source>
        <dbReference type="SAM" id="SignalP"/>
    </source>
</evidence>
<dbReference type="Pfam" id="PF13505">
    <property type="entry name" value="OMP_b-brl"/>
    <property type="match status" value="1"/>
</dbReference>
<protein>
    <submittedName>
        <fullName evidence="4">Outer membrane immunogenic protein</fullName>
    </submittedName>
</protein>
<evidence type="ECO:0000256" key="1">
    <source>
        <dbReference type="ARBA" id="ARBA00022729"/>
    </source>
</evidence>
<sequence>MKKLTGFFAVGLCMAIAANASATEFDGPYVGITLAMDHFNTEYTYEDGNTGNGDASVDGLGADGANFGGIAGYEKQFGSNVIGIEANFDYSNAETTLGISALKAERTLGLSLRLGRVLSQSTLLYGKLGWVNTNFEAKVGANSEDEDLNGFVIGAGIELALDEIKLRAEYTFAGYEDIDFVNSTTGETRTYEPGRGQFLVSVKYNF</sequence>
<reference evidence="4" key="1">
    <citation type="submission" date="2019-02" db="EMBL/GenBank/DDBJ databases">
        <authorList>
            <person name="Gruber-Vodicka R. H."/>
            <person name="Seah K. B. B."/>
        </authorList>
    </citation>
    <scope>NUCLEOTIDE SEQUENCE</scope>
    <source>
        <strain evidence="4">BECK_DK161</strain>
    </source>
</reference>
<dbReference type="SUPFAM" id="SSF56925">
    <property type="entry name" value="OMPA-like"/>
    <property type="match status" value="1"/>
</dbReference>
<dbReference type="InterPro" id="IPR011250">
    <property type="entry name" value="OMP/PagP_B-barrel"/>
</dbReference>
<organism evidence="4">
    <name type="scientific">Candidatus Kentrum sp. DK</name>
    <dbReference type="NCBI Taxonomy" id="2126562"/>
    <lineage>
        <taxon>Bacteria</taxon>
        <taxon>Pseudomonadati</taxon>
        <taxon>Pseudomonadota</taxon>
        <taxon>Gammaproteobacteria</taxon>
        <taxon>Candidatus Kentrum</taxon>
    </lineage>
</organism>
<feature type="domain" description="Outer membrane protein beta-barrel" evidence="3">
    <location>
        <begin position="10"/>
        <end position="206"/>
    </location>
</feature>
<dbReference type="AlphaFoldDB" id="A0A450S653"/>
<feature type="signal peptide" evidence="2">
    <location>
        <begin position="1"/>
        <end position="22"/>
    </location>
</feature>
<dbReference type="Gene3D" id="2.40.160.20">
    <property type="match status" value="1"/>
</dbReference>
<keyword evidence="1 2" id="KW-0732">Signal</keyword>
<evidence type="ECO:0000259" key="3">
    <source>
        <dbReference type="Pfam" id="PF13505"/>
    </source>
</evidence>
<dbReference type="InterPro" id="IPR027385">
    <property type="entry name" value="Beta-barrel_OMP"/>
</dbReference>
<name>A0A450S653_9GAMM</name>
<gene>
    <name evidence="4" type="ORF">BECKDK2373C_GA0170839_101811</name>
</gene>
<proteinExistence type="predicted"/>
<feature type="chain" id="PRO_5019275953" evidence="2">
    <location>
        <begin position="23"/>
        <end position="206"/>
    </location>
</feature>
<evidence type="ECO:0000313" key="4">
    <source>
        <dbReference type="EMBL" id="VFJ47362.1"/>
    </source>
</evidence>
<accession>A0A450S653</accession>